<protein>
    <recommendedName>
        <fullName evidence="2">UspA domain-containing protein</fullName>
    </recommendedName>
</protein>
<feature type="domain" description="UspA" evidence="2">
    <location>
        <begin position="6"/>
        <end position="137"/>
    </location>
</feature>
<dbReference type="InterPro" id="IPR006016">
    <property type="entry name" value="UspA"/>
</dbReference>
<accession>A0ABX3YF68</accession>
<keyword evidence="4" id="KW-1185">Reference proteome</keyword>
<dbReference type="EMBL" id="MRYD01000117">
    <property type="protein sequence ID" value="OSZ58555.1"/>
    <property type="molecule type" value="Genomic_DNA"/>
</dbReference>
<comment type="caution">
    <text evidence="3">The sequence shown here is derived from an EMBL/GenBank/DDBJ whole genome shotgun (WGS) entry which is preliminary data.</text>
</comment>
<comment type="similarity">
    <text evidence="1">Belongs to the universal stress protein A family.</text>
</comment>
<gene>
    <name evidence="3" type="ORF">OQI_21055</name>
</gene>
<reference evidence="3 4" key="1">
    <citation type="submission" date="2016-12" db="EMBL/GenBank/DDBJ databases">
        <title>Genome Mining:The Detection of Biosynthetic Gene Clusters to Aid in the Expression of Curamycin A produced by Streptomyces sp. strain CZA14.</title>
        <authorList>
            <person name="Durrell K.A."/>
            <person name="Kirby B.M."/>
            <person name="Khan W."/>
            <person name="Mthethwa T."/>
            <person name="Le Roes-Hill M."/>
        </authorList>
    </citation>
    <scope>NUCLEOTIDE SEQUENCE [LARGE SCALE GENOMIC DNA]</scope>
    <source>
        <strain evidence="3 4">CZA14</strain>
    </source>
</reference>
<evidence type="ECO:0000313" key="3">
    <source>
        <dbReference type="EMBL" id="OSZ58555.1"/>
    </source>
</evidence>
<dbReference type="SUPFAM" id="SSF52402">
    <property type="entry name" value="Adenine nucleotide alpha hydrolases-like"/>
    <property type="match status" value="2"/>
</dbReference>
<organism evidence="3 4">
    <name type="scientific">Streptomyces pharetrae CZA14</name>
    <dbReference type="NCBI Taxonomy" id="1144883"/>
    <lineage>
        <taxon>Bacteria</taxon>
        <taxon>Bacillati</taxon>
        <taxon>Actinomycetota</taxon>
        <taxon>Actinomycetes</taxon>
        <taxon>Kitasatosporales</taxon>
        <taxon>Streptomycetaceae</taxon>
        <taxon>Streptomyces</taxon>
    </lineage>
</organism>
<dbReference type="PRINTS" id="PR01438">
    <property type="entry name" value="UNVRSLSTRESS"/>
</dbReference>
<dbReference type="CDD" id="cd00293">
    <property type="entry name" value="USP-like"/>
    <property type="match status" value="1"/>
</dbReference>
<dbReference type="RefSeq" id="WP_086170905.1">
    <property type="nucleotide sequence ID" value="NZ_MRYD01000117.1"/>
</dbReference>
<dbReference type="Pfam" id="PF00582">
    <property type="entry name" value="Usp"/>
    <property type="match status" value="2"/>
</dbReference>
<sequence length="301" mass="31297">MDTLPVIAAFDGSDDSVRALDWALDAARRRGTTLRVVHVRQYAAWAPAGIMLPLPSAGQEDPVLGEARVHLAERPAPPAVEYRAGDGAPSAALCELSAEAQLLVLGSRGRGGFASLLLGSNSLSTARDAECPVVVVPRPGREQEDVPAAEPGPRVVVGLNVDSPDDAALGFAFAEAAARDVRLQVVAAYPWPLHSGAGAPGEVVSAMVDQDAVEHETRVLADGFLAPHRARHPGVRAQTYVTPGDAAGRLVAAAHGAELTVVGRHRRRLLAPARMIGSVTQAVLLHAPSPIAVVPPAPPEE</sequence>
<dbReference type="Proteomes" id="UP000194266">
    <property type="component" value="Unassembled WGS sequence"/>
</dbReference>
<evidence type="ECO:0000313" key="4">
    <source>
        <dbReference type="Proteomes" id="UP000194266"/>
    </source>
</evidence>
<dbReference type="InterPro" id="IPR006015">
    <property type="entry name" value="Universal_stress_UspA"/>
</dbReference>
<evidence type="ECO:0000259" key="2">
    <source>
        <dbReference type="Pfam" id="PF00582"/>
    </source>
</evidence>
<dbReference type="Gene3D" id="3.40.50.620">
    <property type="entry name" value="HUPs"/>
    <property type="match status" value="2"/>
</dbReference>
<name>A0ABX3YF68_9ACTN</name>
<dbReference type="InterPro" id="IPR014729">
    <property type="entry name" value="Rossmann-like_a/b/a_fold"/>
</dbReference>
<feature type="domain" description="UspA" evidence="2">
    <location>
        <begin position="154"/>
        <end position="295"/>
    </location>
</feature>
<evidence type="ECO:0000256" key="1">
    <source>
        <dbReference type="ARBA" id="ARBA00008791"/>
    </source>
</evidence>
<dbReference type="PANTHER" id="PTHR46553:SF3">
    <property type="entry name" value="ADENINE NUCLEOTIDE ALPHA HYDROLASES-LIKE SUPERFAMILY PROTEIN"/>
    <property type="match status" value="1"/>
</dbReference>
<dbReference type="PANTHER" id="PTHR46553">
    <property type="entry name" value="ADENINE NUCLEOTIDE ALPHA HYDROLASES-LIKE SUPERFAMILY PROTEIN"/>
    <property type="match status" value="1"/>
</dbReference>
<proteinExistence type="inferred from homology"/>